<evidence type="ECO:0000313" key="4">
    <source>
        <dbReference type="EMBL" id="TAA07281.1"/>
    </source>
</evidence>
<comment type="caution">
    <text evidence="4">The sequence shown here is derived from an EMBL/GenBank/DDBJ whole genome shotgun (WGS) entry which is preliminary data.</text>
</comment>
<dbReference type="PANTHER" id="PTHR43479">
    <property type="entry name" value="ACREF/ENVCD OPERON REPRESSOR-RELATED"/>
    <property type="match status" value="1"/>
</dbReference>
<dbReference type="InterPro" id="IPR001647">
    <property type="entry name" value="HTH_TetR"/>
</dbReference>
<dbReference type="Proteomes" id="UP000291525">
    <property type="component" value="Unassembled WGS sequence"/>
</dbReference>
<protein>
    <submittedName>
        <fullName evidence="4">TetR/AcrR family transcriptional regulator</fullName>
    </submittedName>
</protein>
<dbReference type="InterPro" id="IPR050624">
    <property type="entry name" value="HTH-type_Tx_Regulator"/>
</dbReference>
<name>A0A4Q8L023_9STRE</name>
<evidence type="ECO:0000313" key="5">
    <source>
        <dbReference type="Proteomes" id="UP000291525"/>
    </source>
</evidence>
<gene>
    <name evidence="4" type="ORF">EXW74_09505</name>
</gene>
<evidence type="ECO:0000256" key="1">
    <source>
        <dbReference type="ARBA" id="ARBA00023125"/>
    </source>
</evidence>
<feature type="DNA-binding region" description="H-T-H motif" evidence="2">
    <location>
        <begin position="26"/>
        <end position="45"/>
    </location>
</feature>
<dbReference type="InterPro" id="IPR009057">
    <property type="entry name" value="Homeodomain-like_sf"/>
</dbReference>
<proteinExistence type="predicted"/>
<dbReference type="Pfam" id="PF14278">
    <property type="entry name" value="TetR_C_8"/>
    <property type="match status" value="1"/>
</dbReference>
<dbReference type="InterPro" id="IPR039532">
    <property type="entry name" value="TetR_C_Firmicutes"/>
</dbReference>
<dbReference type="RefSeq" id="WP_130555665.1">
    <property type="nucleotide sequence ID" value="NZ_SHGT01000096.1"/>
</dbReference>
<evidence type="ECO:0000256" key="2">
    <source>
        <dbReference type="PROSITE-ProRule" id="PRU00335"/>
    </source>
</evidence>
<dbReference type="SUPFAM" id="SSF46689">
    <property type="entry name" value="Homeodomain-like"/>
    <property type="match status" value="1"/>
</dbReference>
<evidence type="ECO:0000259" key="3">
    <source>
        <dbReference type="PROSITE" id="PS50977"/>
    </source>
</evidence>
<reference evidence="4 5" key="1">
    <citation type="submission" date="2019-02" db="EMBL/GenBank/DDBJ databases">
        <title>First genome of the species Streptococcus parasuis.</title>
        <authorList>
            <person name="Stevens M.J.A."/>
            <person name="Stephan R."/>
        </authorList>
    </citation>
    <scope>NUCLEOTIDE SEQUENCE [LARGE SCALE GENOMIC DNA]</scope>
    <source>
        <strain evidence="4 5">4253</strain>
    </source>
</reference>
<organism evidence="4 5">
    <name type="scientific">Streptococcus parasuis</name>
    <dbReference type="NCBI Taxonomy" id="1501662"/>
    <lineage>
        <taxon>Bacteria</taxon>
        <taxon>Bacillati</taxon>
        <taxon>Bacillota</taxon>
        <taxon>Bacilli</taxon>
        <taxon>Lactobacillales</taxon>
        <taxon>Streptococcaceae</taxon>
        <taxon>Streptococcus</taxon>
    </lineage>
</organism>
<dbReference type="OrthoDB" id="9810250at2"/>
<accession>A0A4Q8L023</accession>
<dbReference type="GO" id="GO:0003677">
    <property type="term" value="F:DNA binding"/>
    <property type="evidence" value="ECO:0007669"/>
    <property type="project" value="UniProtKB-UniRule"/>
</dbReference>
<keyword evidence="1 2" id="KW-0238">DNA-binding</keyword>
<dbReference type="PROSITE" id="PS50977">
    <property type="entry name" value="HTH_TETR_2"/>
    <property type="match status" value="1"/>
</dbReference>
<dbReference type="PANTHER" id="PTHR43479:SF7">
    <property type="entry name" value="TETR-FAMILY TRANSCRIPTIONAL REGULATOR"/>
    <property type="match status" value="1"/>
</dbReference>
<dbReference type="AlphaFoldDB" id="A0A4Q8L023"/>
<dbReference type="EMBL" id="SHGT01000096">
    <property type="protein sequence ID" value="TAA07281.1"/>
    <property type="molecule type" value="Genomic_DNA"/>
</dbReference>
<sequence length="187" mass="22190">MNDSVKTKQQQALILLLDEEEFDRISVSKICKEASVHRSTFYSYYDNQFDLLEDAYQYLTQLFFAEFQLYHENSSAYLESNLLSNAHLIPYLQFVKNHQKIYKIYLSQELEFHHQERFDSLVSRIFTPRYQAQGIQDETRIANMSSFFLAGITQVISKWLRNDCDKSIEEIADIIQICITKKYSHLN</sequence>
<dbReference type="Gene3D" id="1.10.357.10">
    <property type="entry name" value="Tetracycline Repressor, domain 2"/>
    <property type="match status" value="1"/>
</dbReference>
<feature type="domain" description="HTH tetR-type" evidence="3">
    <location>
        <begin position="3"/>
        <end position="63"/>
    </location>
</feature>